<dbReference type="AlphaFoldDB" id="A0A1I6N0Z8"/>
<name>A0A1I6N0Z8_9BACT</name>
<accession>A0A1I6N0Z8</accession>
<dbReference type="Proteomes" id="UP000199024">
    <property type="component" value="Unassembled WGS sequence"/>
</dbReference>
<keyword evidence="2" id="KW-1185">Reference proteome</keyword>
<dbReference type="EMBL" id="FOZL01000002">
    <property type="protein sequence ID" value="SFS21458.1"/>
    <property type="molecule type" value="Genomic_DNA"/>
</dbReference>
<reference evidence="1 2" key="1">
    <citation type="submission" date="2016-10" db="EMBL/GenBank/DDBJ databases">
        <authorList>
            <person name="de Groot N.N."/>
        </authorList>
    </citation>
    <scope>NUCLEOTIDE SEQUENCE [LARGE SCALE GENOMIC DNA]</scope>
    <source>
        <strain evidence="1 2">DSM 21001</strain>
    </source>
</reference>
<proteinExistence type="predicted"/>
<gene>
    <name evidence="1" type="ORF">SAMN05421771_4203</name>
</gene>
<sequence length="114" mass="11063">MGALVAGGLLRAEVERDVVDAGQSGCIVDGQRGEPADREQAACALVSDERPGAPGVVAVLAEGGLDFADPVAGLQDLAGLGAVGGAYEAVALHEVDEVGGAAVADAQAALEKAG</sequence>
<protein>
    <submittedName>
        <fullName evidence="1">Uncharacterized protein</fullName>
    </submittedName>
</protein>
<organism evidence="1 2">
    <name type="scientific">Granulicella pectinivorans</name>
    <dbReference type="NCBI Taxonomy" id="474950"/>
    <lineage>
        <taxon>Bacteria</taxon>
        <taxon>Pseudomonadati</taxon>
        <taxon>Acidobacteriota</taxon>
        <taxon>Terriglobia</taxon>
        <taxon>Terriglobales</taxon>
        <taxon>Acidobacteriaceae</taxon>
        <taxon>Granulicella</taxon>
    </lineage>
</organism>
<evidence type="ECO:0000313" key="1">
    <source>
        <dbReference type="EMBL" id="SFS21458.1"/>
    </source>
</evidence>
<evidence type="ECO:0000313" key="2">
    <source>
        <dbReference type="Proteomes" id="UP000199024"/>
    </source>
</evidence>